<keyword evidence="8" id="KW-0807">Transducer</keyword>
<protein>
    <recommendedName>
        <fullName evidence="10">G-protein coupled receptors family 1 profile domain-containing protein</fullName>
    </recommendedName>
</protein>
<reference evidence="11" key="2">
    <citation type="submission" date="2025-08" db="UniProtKB">
        <authorList>
            <consortium name="Ensembl"/>
        </authorList>
    </citation>
    <scope>IDENTIFICATION</scope>
    <source>
        <strain evidence="11">Hd-rR</strain>
    </source>
</reference>
<dbReference type="GO" id="GO:0008020">
    <property type="term" value="F:G protein-coupled photoreceptor activity"/>
    <property type="evidence" value="ECO:0000318"/>
    <property type="project" value="GO_Central"/>
</dbReference>
<dbReference type="InterPro" id="IPR017452">
    <property type="entry name" value="GPCR_Rhodpsn_7TM"/>
</dbReference>
<dbReference type="GeneTree" id="ENSGT00940000166602"/>
<name>A0A3B3IFY8_ORYLA</name>
<evidence type="ECO:0000256" key="4">
    <source>
        <dbReference type="ARBA" id="ARBA00022989"/>
    </source>
</evidence>
<evidence type="ECO:0000256" key="7">
    <source>
        <dbReference type="ARBA" id="ARBA00023170"/>
    </source>
</evidence>
<keyword evidence="7" id="KW-0675">Receptor</keyword>
<feature type="domain" description="G-protein coupled receptors family 1 profile" evidence="10">
    <location>
        <begin position="23"/>
        <end position="287"/>
    </location>
</feature>
<dbReference type="PROSITE" id="PS50262">
    <property type="entry name" value="G_PROTEIN_RECEP_F1_2"/>
    <property type="match status" value="1"/>
</dbReference>
<organism evidence="11 12">
    <name type="scientific">Oryzias latipes</name>
    <name type="common">Japanese rice fish</name>
    <name type="synonym">Japanese killifish</name>
    <dbReference type="NCBI Taxonomy" id="8090"/>
    <lineage>
        <taxon>Eukaryota</taxon>
        <taxon>Metazoa</taxon>
        <taxon>Chordata</taxon>
        <taxon>Craniata</taxon>
        <taxon>Vertebrata</taxon>
        <taxon>Euteleostomi</taxon>
        <taxon>Actinopterygii</taxon>
        <taxon>Neopterygii</taxon>
        <taxon>Teleostei</taxon>
        <taxon>Neoteleostei</taxon>
        <taxon>Acanthomorphata</taxon>
        <taxon>Ovalentaria</taxon>
        <taxon>Atherinomorphae</taxon>
        <taxon>Beloniformes</taxon>
        <taxon>Adrianichthyidae</taxon>
        <taxon>Oryziinae</taxon>
        <taxon>Oryzias</taxon>
    </lineage>
</organism>
<dbReference type="PANTHER" id="PTHR22752">
    <property type="entry name" value="G PROTEIN-COUPLED RECEPTOR"/>
    <property type="match status" value="1"/>
</dbReference>
<keyword evidence="12" id="KW-1185">Reference proteome</keyword>
<dbReference type="SUPFAM" id="SSF81321">
    <property type="entry name" value="Family A G protein-coupled receptor-like"/>
    <property type="match status" value="1"/>
</dbReference>
<dbReference type="Gene3D" id="1.20.1070.10">
    <property type="entry name" value="Rhodopsin 7-helix transmembrane proteins"/>
    <property type="match status" value="1"/>
</dbReference>
<keyword evidence="4 9" id="KW-1133">Transmembrane helix</keyword>
<reference evidence="11" key="3">
    <citation type="submission" date="2025-09" db="UniProtKB">
        <authorList>
            <consortium name="Ensembl"/>
        </authorList>
    </citation>
    <scope>IDENTIFICATION</scope>
    <source>
        <strain evidence="11">Hd-rR</strain>
    </source>
</reference>
<dbReference type="PANTHER" id="PTHR22752:SF14">
    <property type="entry name" value="G-PROTEIN COUPLED RECEPTORS FAMILY 1 PROFILE DOMAIN-CONTAINING PROTEIN"/>
    <property type="match status" value="1"/>
</dbReference>
<dbReference type="InterPro" id="IPR000276">
    <property type="entry name" value="GPCR_Rhodpsn"/>
</dbReference>
<dbReference type="InParanoid" id="A0A3B3IFY8"/>
<dbReference type="CDD" id="cd00637">
    <property type="entry name" value="7tm_classA_rhodopsin-like"/>
    <property type="match status" value="1"/>
</dbReference>
<evidence type="ECO:0000256" key="8">
    <source>
        <dbReference type="ARBA" id="ARBA00023224"/>
    </source>
</evidence>
<evidence type="ECO:0000256" key="3">
    <source>
        <dbReference type="ARBA" id="ARBA00022692"/>
    </source>
</evidence>
<evidence type="ECO:0000313" key="11">
    <source>
        <dbReference type="Ensembl" id="ENSORLP00000042985.1"/>
    </source>
</evidence>
<dbReference type="Proteomes" id="UP000001038">
    <property type="component" value="Chromosome 22"/>
</dbReference>
<evidence type="ECO:0000256" key="6">
    <source>
        <dbReference type="ARBA" id="ARBA00023136"/>
    </source>
</evidence>
<keyword evidence="6 9" id="KW-0472">Membrane</keyword>
<keyword evidence="5" id="KW-0297">G-protein coupled receptor</keyword>
<dbReference type="PROSITE" id="PS51257">
    <property type="entry name" value="PROKAR_LIPOPROTEIN"/>
    <property type="match status" value="1"/>
</dbReference>
<dbReference type="AlphaFoldDB" id="A0A3B3IFY8"/>
<evidence type="ECO:0000256" key="2">
    <source>
        <dbReference type="ARBA" id="ARBA00022475"/>
    </source>
</evidence>
<dbReference type="PRINTS" id="PR00237">
    <property type="entry name" value="GPCRRHODOPSN"/>
</dbReference>
<dbReference type="GO" id="GO:0007602">
    <property type="term" value="P:phototransduction"/>
    <property type="evidence" value="ECO:0000318"/>
    <property type="project" value="GO_Central"/>
</dbReference>
<feature type="transmembrane region" description="Helical" evidence="9">
    <location>
        <begin position="271"/>
        <end position="294"/>
    </location>
</feature>
<dbReference type="GO" id="GO:0007186">
    <property type="term" value="P:G protein-coupled receptor signaling pathway"/>
    <property type="evidence" value="ECO:0000318"/>
    <property type="project" value="GO_Central"/>
</dbReference>
<accession>A0A3B3IFY8</accession>
<feature type="transmembrane region" description="Helical" evidence="9">
    <location>
        <begin position="404"/>
        <end position="424"/>
    </location>
</feature>
<keyword evidence="2" id="KW-1003">Cell membrane</keyword>
<sequence>MTPVLRVLYAGLMVLSSAACICGNLLLLLVLILNKELWSDTVGFTLSHSLSDLALGLSTMPFAAHNALFRPAGPPSEGVLCQGSGFLFLLLQTSSVHSLAWATVDKFTEICFALSYSRIWTGRRSLAVLVLVWLFCLASASLPLLEFGSYSYSESRFLCCPRFMRSSSSFVLLWTVTGAVAPILAVCCLYGYIVYVALKQAKRGTFMCNELHCFYVPAKNYLRSSVVMVTTSGDSLLVSTGCLLLCWLPYISSALYETFSGQQSPSATSTFSTWLVLTGAALNPWITCLTQALCSRYRVAAWRVVPRLLQKCCRTSLETSDIHPNNRIRTTNSSTKTLILDPRDHTDAASSSVQKPKLLPLQCSQRELWEMQSIPATGLPSAHQNLTETGRTLQDLTEMQPCMCAPLFLTLVAFFMNLALSFSMSCQDLMGVFSSSPTTMPGPCVAGPPMNVMIRAPALGKVHCRQRCPSSSE</sequence>
<dbReference type="Bgee" id="ENSORLG00000026311">
    <property type="expression patterns" value="Expressed in testis and 9 other cell types or tissues"/>
</dbReference>
<evidence type="ECO:0000256" key="9">
    <source>
        <dbReference type="SAM" id="Phobius"/>
    </source>
</evidence>
<evidence type="ECO:0000313" key="12">
    <source>
        <dbReference type="Proteomes" id="UP000001038"/>
    </source>
</evidence>
<evidence type="ECO:0000256" key="5">
    <source>
        <dbReference type="ARBA" id="ARBA00023040"/>
    </source>
</evidence>
<feature type="transmembrane region" description="Helical" evidence="9">
    <location>
        <begin position="7"/>
        <end position="33"/>
    </location>
</feature>
<dbReference type="GO" id="GO:0071482">
    <property type="term" value="P:cellular response to light stimulus"/>
    <property type="evidence" value="ECO:0000318"/>
    <property type="project" value="GO_Central"/>
</dbReference>
<evidence type="ECO:0000259" key="10">
    <source>
        <dbReference type="PROSITE" id="PS50262"/>
    </source>
</evidence>
<reference evidence="11 12" key="1">
    <citation type="journal article" date="2007" name="Nature">
        <title>The medaka draft genome and insights into vertebrate genome evolution.</title>
        <authorList>
            <person name="Kasahara M."/>
            <person name="Naruse K."/>
            <person name="Sasaki S."/>
            <person name="Nakatani Y."/>
            <person name="Qu W."/>
            <person name="Ahsan B."/>
            <person name="Yamada T."/>
            <person name="Nagayasu Y."/>
            <person name="Doi K."/>
            <person name="Kasai Y."/>
            <person name="Jindo T."/>
            <person name="Kobayashi D."/>
            <person name="Shimada A."/>
            <person name="Toyoda A."/>
            <person name="Kuroki Y."/>
            <person name="Fujiyama A."/>
            <person name="Sasaki T."/>
            <person name="Shimizu A."/>
            <person name="Asakawa S."/>
            <person name="Shimizu N."/>
            <person name="Hashimoto S."/>
            <person name="Yang J."/>
            <person name="Lee Y."/>
            <person name="Matsushima K."/>
            <person name="Sugano S."/>
            <person name="Sakaizumi M."/>
            <person name="Narita T."/>
            <person name="Ohishi K."/>
            <person name="Haga S."/>
            <person name="Ohta F."/>
            <person name="Nomoto H."/>
            <person name="Nogata K."/>
            <person name="Morishita T."/>
            <person name="Endo T."/>
            <person name="Shin-I T."/>
            <person name="Takeda H."/>
            <person name="Morishita S."/>
            <person name="Kohara Y."/>
        </authorList>
    </citation>
    <scope>NUCLEOTIDE SEQUENCE [LARGE SCALE GENOMIC DNA]</scope>
    <source>
        <strain evidence="11 12">Hd-rR</strain>
    </source>
</reference>
<dbReference type="GO" id="GO:0005886">
    <property type="term" value="C:plasma membrane"/>
    <property type="evidence" value="ECO:0000318"/>
    <property type="project" value="GO_Central"/>
</dbReference>
<keyword evidence="3 9" id="KW-0812">Transmembrane</keyword>
<comment type="subcellular location">
    <subcellularLocation>
        <location evidence="1">Cell membrane</location>
        <topology evidence="1">Multi-pass membrane protein</topology>
    </subcellularLocation>
</comment>
<feature type="transmembrane region" description="Helical" evidence="9">
    <location>
        <begin position="125"/>
        <end position="145"/>
    </location>
</feature>
<dbReference type="Ensembl" id="ENSORLT00000030819.1">
    <property type="protein sequence ID" value="ENSORLP00000042985.1"/>
    <property type="gene ID" value="ENSORLG00000026311.1"/>
</dbReference>
<feature type="transmembrane region" description="Helical" evidence="9">
    <location>
        <begin position="171"/>
        <end position="198"/>
    </location>
</feature>
<evidence type="ECO:0000256" key="1">
    <source>
        <dbReference type="ARBA" id="ARBA00004651"/>
    </source>
</evidence>
<proteinExistence type="predicted"/>
<dbReference type="Pfam" id="PF00001">
    <property type="entry name" value="7tm_1"/>
    <property type="match status" value="1"/>
</dbReference>
<feature type="transmembrane region" description="Helical" evidence="9">
    <location>
        <begin position="226"/>
        <end position="251"/>
    </location>
</feature>